<proteinExistence type="predicted"/>
<keyword evidence="2" id="KW-1185">Reference proteome</keyword>
<reference evidence="2" key="1">
    <citation type="submission" date="2017-09" db="EMBL/GenBank/DDBJ databases">
        <authorList>
            <person name="Feng G."/>
            <person name="Zhu H."/>
        </authorList>
    </citation>
    <scope>NUCLEOTIDE SEQUENCE [LARGE SCALE GENOMIC DNA]</scope>
    <source>
        <strain evidence="2">1PNM-20</strain>
    </source>
</reference>
<dbReference type="Proteomes" id="UP000218151">
    <property type="component" value="Unassembled WGS sequence"/>
</dbReference>
<dbReference type="GO" id="GO:0003887">
    <property type="term" value="F:DNA-directed DNA polymerase activity"/>
    <property type="evidence" value="ECO:0007669"/>
    <property type="project" value="InterPro"/>
</dbReference>
<dbReference type="InterPro" id="IPR007459">
    <property type="entry name" value="DNA_pol3_chi"/>
</dbReference>
<gene>
    <name evidence="1" type="ORF">CKY28_03180</name>
</gene>
<dbReference type="RefSeq" id="WP_095996920.1">
    <property type="nucleotide sequence ID" value="NZ_NSLI01000002.1"/>
</dbReference>
<dbReference type="SUPFAM" id="SSF102400">
    <property type="entry name" value="DNA polymerase III chi subunit"/>
    <property type="match status" value="1"/>
</dbReference>
<evidence type="ECO:0000313" key="1">
    <source>
        <dbReference type="EMBL" id="PAX08410.1"/>
    </source>
</evidence>
<accession>A0A2A2SGU9</accession>
<dbReference type="GO" id="GO:0032298">
    <property type="term" value="P:positive regulation of DNA-templated DNA replication initiation"/>
    <property type="evidence" value="ECO:0007669"/>
    <property type="project" value="TreeGrafter"/>
</dbReference>
<dbReference type="PANTHER" id="PTHR38767:SF1">
    <property type="entry name" value="DNA POLYMERASE III SUBUNIT CHI"/>
    <property type="match status" value="1"/>
</dbReference>
<dbReference type="GO" id="GO:0006260">
    <property type="term" value="P:DNA replication"/>
    <property type="evidence" value="ECO:0007669"/>
    <property type="project" value="InterPro"/>
</dbReference>
<name>A0A2A2SGU9_9SPHN</name>
<dbReference type="NCBIfam" id="NF004347">
    <property type="entry name" value="PRK05728.1-4"/>
    <property type="match status" value="1"/>
</dbReference>
<dbReference type="Pfam" id="PF04364">
    <property type="entry name" value="DNA_pol3_chi"/>
    <property type="match status" value="1"/>
</dbReference>
<dbReference type="GO" id="GO:0003677">
    <property type="term" value="F:DNA binding"/>
    <property type="evidence" value="ECO:0007669"/>
    <property type="project" value="InterPro"/>
</dbReference>
<dbReference type="PANTHER" id="PTHR38767">
    <property type="entry name" value="DNA POLYMERASE III SUBUNIT CHI"/>
    <property type="match status" value="1"/>
</dbReference>
<dbReference type="EMBL" id="NSLI01000002">
    <property type="protein sequence ID" value="PAX08410.1"/>
    <property type="molecule type" value="Genomic_DNA"/>
</dbReference>
<organism evidence="1 2">
    <name type="scientific">Sphingomonas lenta</name>
    <dbReference type="NCBI Taxonomy" id="1141887"/>
    <lineage>
        <taxon>Bacteria</taxon>
        <taxon>Pseudomonadati</taxon>
        <taxon>Pseudomonadota</taxon>
        <taxon>Alphaproteobacteria</taxon>
        <taxon>Sphingomonadales</taxon>
        <taxon>Sphingomonadaceae</taxon>
        <taxon>Sphingomonas</taxon>
    </lineage>
</organism>
<dbReference type="Gene3D" id="3.40.50.10110">
    <property type="entry name" value="DNA polymerase III subunit chi"/>
    <property type="match status" value="1"/>
</dbReference>
<dbReference type="InterPro" id="IPR036768">
    <property type="entry name" value="PolIII_chi_sf"/>
</dbReference>
<evidence type="ECO:0000313" key="2">
    <source>
        <dbReference type="Proteomes" id="UP000218151"/>
    </source>
</evidence>
<dbReference type="AlphaFoldDB" id="A0A2A2SGU9"/>
<comment type="caution">
    <text evidence="1">The sequence shown here is derived from an EMBL/GenBank/DDBJ whole genome shotgun (WGS) entry which is preliminary data.</text>
</comment>
<sequence>MQVDFYHLTATPLERVLPVIAERVLAGGGRLLIVDADEGRRERLDRVLWEYARDSFLPHALAGAGEDAGQPALIAPEPEAGNDARNVALADGRWRDEALGFERAFLFFDEERVADARTAWKSLAEREGVTRNYWKQKPGGSWEKAA</sequence>
<protein>
    <submittedName>
        <fullName evidence="1">DNA polymerase III subunit chi</fullName>
    </submittedName>
</protein>
<dbReference type="OrthoDB" id="9795973at2"/>